<reference evidence="1 2" key="1">
    <citation type="submission" date="2020-05" db="EMBL/GenBank/DDBJ databases">
        <title>Identification and distribution of gene clusters putatively required for synthesis of sphingolipid metabolism inhibitors in phylogenetically diverse species of the filamentous fungus Fusarium.</title>
        <authorList>
            <person name="Kim H.-S."/>
            <person name="Busman M."/>
            <person name="Brown D.W."/>
            <person name="Divon H."/>
            <person name="Uhlig S."/>
            <person name="Proctor R.H."/>
        </authorList>
    </citation>
    <scope>NUCLEOTIDE SEQUENCE [LARGE SCALE GENOMIC DNA]</scope>
    <source>
        <strain evidence="1 2">NRRL 13617</strain>
    </source>
</reference>
<dbReference type="AlphaFoldDB" id="A0A8H5NCI0"/>
<dbReference type="EMBL" id="JAAOAQ010000207">
    <property type="protein sequence ID" value="KAF5561636.1"/>
    <property type="molecule type" value="Genomic_DNA"/>
</dbReference>
<dbReference type="OrthoDB" id="2987506at2759"/>
<comment type="caution">
    <text evidence="1">The sequence shown here is derived from an EMBL/GenBank/DDBJ whole genome shotgun (WGS) entry which is preliminary data.</text>
</comment>
<sequence>MTNYSLTVKVPGQSLRQLSQQGYKLCFASGVEREGFKVIALTTRMALCSSISTYTNDYHQDIAPNIQLQWNDDYGIAASGSNFMEGAKVQAYTDVDSIRLGQTYTLSPDFQGRVNDGGRQGAIQFNNQADRASPIIYRNIGDSKVPIYVGSQQLPQGSSQVIQPNNRVAVWFQGGAETGMMISRIDGPNIEIDMSGRTSATVVFNEDFTWSLQ</sequence>
<gene>
    <name evidence="1" type="ORF">FPHYL_6129</name>
</gene>
<accession>A0A8H5NCI0</accession>
<organism evidence="1 2">
    <name type="scientific">Fusarium phyllophilum</name>
    <dbReference type="NCBI Taxonomy" id="47803"/>
    <lineage>
        <taxon>Eukaryota</taxon>
        <taxon>Fungi</taxon>
        <taxon>Dikarya</taxon>
        <taxon>Ascomycota</taxon>
        <taxon>Pezizomycotina</taxon>
        <taxon>Sordariomycetes</taxon>
        <taxon>Hypocreomycetidae</taxon>
        <taxon>Hypocreales</taxon>
        <taxon>Nectriaceae</taxon>
        <taxon>Fusarium</taxon>
        <taxon>Fusarium fujikuroi species complex</taxon>
    </lineage>
</organism>
<protein>
    <submittedName>
        <fullName evidence="1">Uncharacterized protein</fullName>
    </submittedName>
</protein>
<evidence type="ECO:0000313" key="2">
    <source>
        <dbReference type="Proteomes" id="UP000582016"/>
    </source>
</evidence>
<proteinExistence type="predicted"/>
<name>A0A8H5NCI0_9HYPO</name>
<dbReference type="Proteomes" id="UP000582016">
    <property type="component" value="Unassembled WGS sequence"/>
</dbReference>
<keyword evidence="2" id="KW-1185">Reference proteome</keyword>
<evidence type="ECO:0000313" key="1">
    <source>
        <dbReference type="EMBL" id="KAF5561636.1"/>
    </source>
</evidence>